<dbReference type="CDD" id="cd21133">
    <property type="entry name" value="EVE"/>
    <property type="match status" value="1"/>
</dbReference>
<proteinExistence type="predicted"/>
<dbReference type="Pfam" id="PF01878">
    <property type="entry name" value="EVE"/>
    <property type="match status" value="1"/>
</dbReference>
<feature type="domain" description="EVE" evidence="1">
    <location>
        <begin position="6"/>
        <end position="152"/>
    </location>
</feature>
<dbReference type="PANTHER" id="PTHR14087">
    <property type="entry name" value="THYMOCYTE NUCLEAR PROTEIN 1"/>
    <property type="match status" value="1"/>
</dbReference>
<evidence type="ECO:0000259" key="1">
    <source>
        <dbReference type="Pfam" id="PF01878"/>
    </source>
</evidence>
<comment type="caution">
    <text evidence="2">The sequence shown here is derived from an EMBL/GenBank/DDBJ whole genome shotgun (WGS) entry which is preliminary data.</text>
</comment>
<dbReference type="Proteomes" id="UP000178841">
    <property type="component" value="Unassembled WGS sequence"/>
</dbReference>
<sequence>MKTKEKYWLIKSEESDYSIDDLKRDGKTPWAGVRNFQSRNSMRDDMKIGNRVIFWHSGGKPIGAAGIGKVVSKAYPDPTQFDKKSRYYEPRAKKEKPVWFLVDVGFVKKFKRTVAIEEIRKNHKLKGMITLCPGSRLSITPLTKKEFETMQKLGV</sequence>
<dbReference type="STRING" id="1798657.A2648_01575"/>
<evidence type="ECO:0000313" key="2">
    <source>
        <dbReference type="EMBL" id="OGZ04507.1"/>
    </source>
</evidence>
<dbReference type="InterPro" id="IPR047197">
    <property type="entry name" value="THYN1-like_EVE"/>
</dbReference>
<dbReference type="EMBL" id="MHLH01000005">
    <property type="protein sequence ID" value="OGZ04507.1"/>
    <property type="molecule type" value="Genomic_DNA"/>
</dbReference>
<accession>A0A1G2CTE0</accession>
<dbReference type="SUPFAM" id="SSF88697">
    <property type="entry name" value="PUA domain-like"/>
    <property type="match status" value="1"/>
</dbReference>
<dbReference type="Gene3D" id="3.10.590.10">
    <property type="entry name" value="ph1033 like domains"/>
    <property type="match status" value="1"/>
</dbReference>
<organism evidence="2 3">
    <name type="scientific">Candidatus Lloydbacteria bacterium RIFCSPHIGHO2_01_FULL_41_20</name>
    <dbReference type="NCBI Taxonomy" id="1798657"/>
    <lineage>
        <taxon>Bacteria</taxon>
        <taxon>Candidatus Lloydiibacteriota</taxon>
    </lineage>
</organism>
<gene>
    <name evidence="2" type="ORF">A2648_01575</name>
</gene>
<dbReference type="InterPro" id="IPR015947">
    <property type="entry name" value="PUA-like_sf"/>
</dbReference>
<dbReference type="AlphaFoldDB" id="A0A1G2CTE0"/>
<dbReference type="PANTHER" id="PTHR14087:SF7">
    <property type="entry name" value="THYMOCYTE NUCLEAR PROTEIN 1"/>
    <property type="match status" value="1"/>
</dbReference>
<name>A0A1G2CTE0_9BACT</name>
<reference evidence="2 3" key="1">
    <citation type="journal article" date="2016" name="Nat. Commun.">
        <title>Thousands of microbial genomes shed light on interconnected biogeochemical processes in an aquifer system.</title>
        <authorList>
            <person name="Anantharaman K."/>
            <person name="Brown C.T."/>
            <person name="Hug L.A."/>
            <person name="Sharon I."/>
            <person name="Castelle C.J."/>
            <person name="Probst A.J."/>
            <person name="Thomas B.C."/>
            <person name="Singh A."/>
            <person name="Wilkins M.J."/>
            <person name="Karaoz U."/>
            <person name="Brodie E.L."/>
            <person name="Williams K.H."/>
            <person name="Hubbard S.S."/>
            <person name="Banfield J.F."/>
        </authorList>
    </citation>
    <scope>NUCLEOTIDE SEQUENCE [LARGE SCALE GENOMIC DNA]</scope>
</reference>
<protein>
    <submittedName>
        <fullName evidence="2">EVE domain-containing protein</fullName>
    </submittedName>
</protein>
<evidence type="ECO:0000313" key="3">
    <source>
        <dbReference type="Proteomes" id="UP000178841"/>
    </source>
</evidence>
<dbReference type="InterPro" id="IPR002740">
    <property type="entry name" value="EVE_domain"/>
</dbReference>
<dbReference type="InterPro" id="IPR052181">
    <property type="entry name" value="5hmC_binding"/>
</dbReference>